<keyword evidence="1" id="KW-1133">Transmembrane helix</keyword>
<dbReference type="EMBL" id="QUQO01000001">
    <property type="protein sequence ID" value="RFB05573.1"/>
    <property type="molecule type" value="Genomic_DNA"/>
</dbReference>
<comment type="caution">
    <text evidence="2">The sequence shown here is derived from an EMBL/GenBank/DDBJ whole genome shotgun (WGS) entry which is preliminary data.</text>
</comment>
<protein>
    <submittedName>
        <fullName evidence="2">DUF4199 domain-containing protein</fullName>
    </submittedName>
</protein>
<organism evidence="2 3">
    <name type="scientific">Parvularcula marina</name>
    <dbReference type="NCBI Taxonomy" id="2292771"/>
    <lineage>
        <taxon>Bacteria</taxon>
        <taxon>Pseudomonadati</taxon>
        <taxon>Pseudomonadota</taxon>
        <taxon>Alphaproteobacteria</taxon>
        <taxon>Parvularculales</taxon>
        <taxon>Parvularculaceae</taxon>
        <taxon>Parvularcula</taxon>
    </lineage>
</organism>
<dbReference type="InterPro" id="IPR025250">
    <property type="entry name" value="DUF4199"/>
</dbReference>
<dbReference type="AlphaFoldDB" id="A0A371RJF1"/>
<feature type="transmembrane region" description="Helical" evidence="1">
    <location>
        <begin position="156"/>
        <end position="176"/>
    </location>
</feature>
<evidence type="ECO:0000256" key="1">
    <source>
        <dbReference type="SAM" id="Phobius"/>
    </source>
</evidence>
<dbReference type="Proteomes" id="UP000264589">
    <property type="component" value="Unassembled WGS sequence"/>
</dbReference>
<dbReference type="InParanoid" id="A0A371RJF1"/>
<feature type="transmembrane region" description="Helical" evidence="1">
    <location>
        <begin position="47"/>
        <end position="64"/>
    </location>
</feature>
<keyword evidence="1" id="KW-0812">Transmembrane</keyword>
<accession>A0A371RJF1</accession>
<dbReference type="Pfam" id="PF13858">
    <property type="entry name" value="DUF4199"/>
    <property type="match status" value="1"/>
</dbReference>
<evidence type="ECO:0000313" key="2">
    <source>
        <dbReference type="EMBL" id="RFB05573.1"/>
    </source>
</evidence>
<evidence type="ECO:0000313" key="3">
    <source>
        <dbReference type="Proteomes" id="UP000264589"/>
    </source>
</evidence>
<reference evidence="2 3" key="1">
    <citation type="submission" date="2018-08" db="EMBL/GenBank/DDBJ databases">
        <title>Parvularcula sp. SM1705, isolated from surface water of the South Sea China.</title>
        <authorList>
            <person name="Sun L."/>
        </authorList>
    </citation>
    <scope>NUCLEOTIDE SEQUENCE [LARGE SCALE GENOMIC DNA]</scope>
    <source>
        <strain evidence="2 3">SM1705</strain>
    </source>
</reference>
<proteinExistence type="predicted"/>
<keyword evidence="1" id="KW-0472">Membrane</keyword>
<keyword evidence="3" id="KW-1185">Reference proteome</keyword>
<gene>
    <name evidence="2" type="ORF">DX908_10035</name>
</gene>
<feature type="transmembrane region" description="Helical" evidence="1">
    <location>
        <begin position="76"/>
        <end position="98"/>
    </location>
</feature>
<name>A0A371RJF1_9PROT</name>
<sequence length="183" mass="20169">MRETKRRPRMLRYGLIYGGIAGAITILVMVIGMMFATEPGAGTSSMLVGYLIMLLAMVMIFVGMRQYRDREQGGLISFWTALKLGALMALVAGVAYVICWEIYLGFTGSAFIDGYTAAAIDKLDGQGLPEAELQKKIDEINKMGEMYGNRLFRMPMTMLEILPVGLIVAAISAWIVQRKPSVV</sequence>
<feature type="transmembrane region" description="Helical" evidence="1">
    <location>
        <begin position="12"/>
        <end position="35"/>
    </location>
</feature>